<keyword evidence="3" id="KW-1185">Reference proteome</keyword>
<proteinExistence type="predicted"/>
<evidence type="ECO:0000256" key="1">
    <source>
        <dbReference type="SAM" id="Coils"/>
    </source>
</evidence>
<accession>A0ABR7N1N1</accession>
<comment type="caution">
    <text evidence="2">The sequence shown here is derived from an EMBL/GenBank/DDBJ whole genome shotgun (WGS) entry which is preliminary data.</text>
</comment>
<keyword evidence="2" id="KW-0067">ATP-binding</keyword>
<keyword evidence="2" id="KW-0547">Nucleotide-binding</keyword>
<dbReference type="RefSeq" id="WP_249297731.1">
    <property type="nucleotide sequence ID" value="NZ_JACRSX010000006.1"/>
</dbReference>
<organism evidence="2 3">
    <name type="scientific">Jutongia huaianensis</name>
    <dbReference type="NCBI Taxonomy" id="2763668"/>
    <lineage>
        <taxon>Bacteria</taxon>
        <taxon>Bacillati</taxon>
        <taxon>Bacillota</taxon>
        <taxon>Clostridia</taxon>
        <taxon>Lachnospirales</taxon>
        <taxon>Lachnospiraceae</taxon>
        <taxon>Jutongia</taxon>
    </lineage>
</organism>
<dbReference type="PANTHER" id="PTHR34301:SF8">
    <property type="entry name" value="ATPASE DOMAIN-CONTAINING PROTEIN"/>
    <property type="match status" value="1"/>
</dbReference>
<dbReference type="SUPFAM" id="SSF46785">
    <property type="entry name" value="Winged helix' DNA-binding domain"/>
    <property type="match status" value="1"/>
</dbReference>
<gene>
    <name evidence="2" type="ORF">H8704_06345</name>
</gene>
<dbReference type="InterPro" id="IPR027417">
    <property type="entry name" value="P-loop_NTPase"/>
</dbReference>
<protein>
    <submittedName>
        <fullName evidence="2">ATP-binding protein</fullName>
    </submittedName>
</protein>
<evidence type="ECO:0000313" key="3">
    <source>
        <dbReference type="Proteomes" id="UP000606193"/>
    </source>
</evidence>
<evidence type="ECO:0000313" key="2">
    <source>
        <dbReference type="EMBL" id="MBC8562250.1"/>
    </source>
</evidence>
<dbReference type="GO" id="GO:0005524">
    <property type="term" value="F:ATP binding"/>
    <property type="evidence" value="ECO:0007669"/>
    <property type="project" value="UniProtKB-KW"/>
</dbReference>
<keyword evidence="1" id="KW-0175">Coiled coil</keyword>
<dbReference type="Gene3D" id="3.40.50.300">
    <property type="entry name" value="P-loop containing nucleotide triphosphate hydrolases"/>
    <property type="match status" value="1"/>
</dbReference>
<dbReference type="EMBL" id="JACRSX010000006">
    <property type="protein sequence ID" value="MBC8562250.1"/>
    <property type="molecule type" value="Genomic_DNA"/>
</dbReference>
<dbReference type="InterPro" id="IPR036390">
    <property type="entry name" value="WH_DNA-bd_sf"/>
</dbReference>
<dbReference type="Proteomes" id="UP000606193">
    <property type="component" value="Unassembled WGS sequence"/>
</dbReference>
<dbReference type="SUPFAM" id="SSF52540">
    <property type="entry name" value="P-loop containing nucleoside triphosphate hydrolases"/>
    <property type="match status" value="1"/>
</dbReference>
<feature type="coiled-coil region" evidence="1">
    <location>
        <begin position="289"/>
        <end position="316"/>
    </location>
</feature>
<sequence length="347" mass="40582">MNNNPFTLTFGKKPLQYVSRIVQTDQIVEDYVADPVTNQIYMVTGVRGSGKTVMMTNIAGILSERNDWIVVELNATRDLLQSLASRLYAVPKLHECFLKARLDFSAFGLGVTIENAAPVTDVEDMVAKMLDQIRKQGMRLLITIDEVVYSEQMKVFVSAFQIFMRQDYPIFLLMTGLYENIYELQNDKSLTFLYRAPKIILEPLSLTAVCQHYMDIFRLDKESARKMAALTRGYPFAFQVLGYLYWEHRDTKTVQEILPEYDQYLEEYVYSKIWSEMSEKDKEIMQKLAESGEIKVKDLREQLEMSSEQFSVYRERLKRKGVIDTRKYGKISMALPRFEDFIKMRMF</sequence>
<dbReference type="PANTHER" id="PTHR34301">
    <property type="entry name" value="DNA-BINDING PROTEIN-RELATED"/>
    <property type="match status" value="1"/>
</dbReference>
<reference evidence="2 3" key="1">
    <citation type="submission" date="2020-08" db="EMBL/GenBank/DDBJ databases">
        <title>Genome public.</title>
        <authorList>
            <person name="Liu C."/>
            <person name="Sun Q."/>
        </authorList>
    </citation>
    <scope>NUCLEOTIDE SEQUENCE [LARGE SCALE GENOMIC DNA]</scope>
    <source>
        <strain evidence="2 3">NSJ-37</strain>
    </source>
</reference>
<name>A0ABR7N1N1_9FIRM</name>